<comment type="subunit">
    <text evidence="3">Homodimer.</text>
</comment>
<dbReference type="GO" id="GO:0005829">
    <property type="term" value="C:cytosol"/>
    <property type="evidence" value="ECO:0007669"/>
    <property type="project" value="TreeGrafter"/>
</dbReference>
<evidence type="ECO:0000256" key="11">
    <source>
        <dbReference type="ARBA" id="ARBA00023125"/>
    </source>
</evidence>
<evidence type="ECO:0000313" key="16">
    <source>
        <dbReference type="Proteomes" id="UP000811899"/>
    </source>
</evidence>
<keyword evidence="9 14" id="KW-0408">Iron</keyword>
<feature type="binding site" evidence="13">
    <location>
        <position position="151"/>
    </location>
    <ligand>
        <name>Zn(2+)</name>
        <dbReference type="ChEBI" id="CHEBI:29105"/>
    </ligand>
</feature>
<dbReference type="RefSeq" id="WP_214170042.1">
    <property type="nucleotide sequence ID" value="NZ_JAHCVJ010000001.1"/>
</dbReference>
<dbReference type="Proteomes" id="UP000811899">
    <property type="component" value="Unassembled WGS sequence"/>
</dbReference>
<dbReference type="AlphaFoldDB" id="A0AAW4L646"/>
<dbReference type="FunFam" id="1.10.10.10:FF:000459">
    <property type="entry name" value="Ferric uptake regulation protein"/>
    <property type="match status" value="1"/>
</dbReference>
<name>A0AAW4L646_9BACT</name>
<evidence type="ECO:0000256" key="5">
    <source>
        <dbReference type="ARBA" id="ARBA00022490"/>
    </source>
</evidence>
<keyword evidence="5" id="KW-0963">Cytoplasm</keyword>
<feature type="binding site" evidence="14">
    <location>
        <position position="104"/>
    </location>
    <ligand>
        <name>Fe cation</name>
        <dbReference type="ChEBI" id="CHEBI:24875"/>
    </ligand>
</feature>
<evidence type="ECO:0000256" key="2">
    <source>
        <dbReference type="ARBA" id="ARBA00007957"/>
    </source>
</evidence>
<evidence type="ECO:0000256" key="7">
    <source>
        <dbReference type="ARBA" id="ARBA00022723"/>
    </source>
</evidence>
<keyword evidence="11" id="KW-0238">DNA-binding</keyword>
<dbReference type="PANTHER" id="PTHR33202:SF2">
    <property type="entry name" value="FERRIC UPTAKE REGULATION PROTEIN"/>
    <property type="match status" value="1"/>
</dbReference>
<dbReference type="InterPro" id="IPR036390">
    <property type="entry name" value="WH_DNA-bd_sf"/>
</dbReference>
<evidence type="ECO:0000256" key="10">
    <source>
        <dbReference type="ARBA" id="ARBA00023015"/>
    </source>
</evidence>
<dbReference type="InterPro" id="IPR036388">
    <property type="entry name" value="WH-like_DNA-bd_sf"/>
</dbReference>
<dbReference type="GO" id="GO:1900705">
    <property type="term" value="P:negative regulation of siderophore biosynthetic process"/>
    <property type="evidence" value="ECO:0007669"/>
    <property type="project" value="TreeGrafter"/>
</dbReference>
<feature type="binding site" evidence="14">
    <location>
        <position position="140"/>
    </location>
    <ligand>
        <name>Fe cation</name>
        <dbReference type="ChEBI" id="CHEBI:24875"/>
    </ligand>
</feature>
<feature type="binding site" evidence="13">
    <location>
        <position position="108"/>
    </location>
    <ligand>
        <name>Zn(2+)</name>
        <dbReference type="ChEBI" id="CHEBI:29105"/>
    </ligand>
</feature>
<feature type="binding site" evidence="14">
    <location>
        <position position="123"/>
    </location>
    <ligand>
        <name>Fe cation</name>
        <dbReference type="ChEBI" id="CHEBI:24875"/>
    </ligand>
</feature>
<evidence type="ECO:0000256" key="8">
    <source>
        <dbReference type="ARBA" id="ARBA00022833"/>
    </source>
</evidence>
<dbReference type="GO" id="GO:0000976">
    <property type="term" value="F:transcription cis-regulatory region binding"/>
    <property type="evidence" value="ECO:0007669"/>
    <property type="project" value="TreeGrafter"/>
</dbReference>
<keyword evidence="10" id="KW-0805">Transcription regulation</keyword>
<evidence type="ECO:0000256" key="14">
    <source>
        <dbReference type="PIRSR" id="PIRSR602481-2"/>
    </source>
</evidence>
<accession>A0AAW4L646</accession>
<evidence type="ECO:0000256" key="6">
    <source>
        <dbReference type="ARBA" id="ARBA00022491"/>
    </source>
</evidence>
<dbReference type="GO" id="GO:0003700">
    <property type="term" value="F:DNA-binding transcription factor activity"/>
    <property type="evidence" value="ECO:0007669"/>
    <property type="project" value="InterPro"/>
</dbReference>
<protein>
    <recommendedName>
        <fullName evidence="4">Ferric uptake regulation protein</fullName>
    </recommendedName>
</protein>
<dbReference type="Gene3D" id="1.10.10.10">
    <property type="entry name" value="Winged helix-like DNA-binding domain superfamily/Winged helix DNA-binding domain"/>
    <property type="match status" value="1"/>
</dbReference>
<gene>
    <name evidence="15" type="ORF">KI809_03170</name>
</gene>
<keyword evidence="8 13" id="KW-0862">Zinc</keyword>
<evidence type="ECO:0000256" key="3">
    <source>
        <dbReference type="ARBA" id="ARBA00011738"/>
    </source>
</evidence>
<evidence type="ECO:0000256" key="9">
    <source>
        <dbReference type="ARBA" id="ARBA00023004"/>
    </source>
</evidence>
<comment type="similarity">
    <text evidence="2">Belongs to the Fur family.</text>
</comment>
<dbReference type="Gene3D" id="3.30.1490.190">
    <property type="match status" value="1"/>
</dbReference>
<evidence type="ECO:0000313" key="15">
    <source>
        <dbReference type="EMBL" id="MBT0663292.1"/>
    </source>
</evidence>
<reference evidence="15 16" key="1">
    <citation type="submission" date="2021-05" db="EMBL/GenBank/DDBJ databases">
        <title>The draft genome of Geobacter pelophilus DSM 12255.</title>
        <authorList>
            <person name="Xu Z."/>
            <person name="Masuda Y."/>
            <person name="Itoh H."/>
            <person name="Senoo K."/>
        </authorList>
    </citation>
    <scope>NUCLEOTIDE SEQUENCE [LARGE SCALE GENOMIC DNA]</scope>
    <source>
        <strain evidence="15 16">DSM 12255</strain>
    </source>
</reference>
<dbReference type="InterPro" id="IPR043135">
    <property type="entry name" value="Fur_C"/>
</dbReference>
<dbReference type="EMBL" id="JAHCVJ010000001">
    <property type="protein sequence ID" value="MBT0663292.1"/>
    <property type="molecule type" value="Genomic_DNA"/>
</dbReference>
<evidence type="ECO:0000256" key="1">
    <source>
        <dbReference type="ARBA" id="ARBA00004496"/>
    </source>
</evidence>
<proteinExistence type="inferred from homology"/>
<dbReference type="GO" id="GO:0008270">
    <property type="term" value="F:zinc ion binding"/>
    <property type="evidence" value="ECO:0007669"/>
    <property type="project" value="TreeGrafter"/>
</dbReference>
<dbReference type="SUPFAM" id="SSF46785">
    <property type="entry name" value="Winged helix' DNA-binding domain"/>
    <property type="match status" value="1"/>
</dbReference>
<keyword evidence="6" id="KW-0678">Repressor</keyword>
<keyword evidence="7 13" id="KW-0479">Metal-binding</keyword>
<feature type="binding site" evidence="13">
    <location>
        <position position="148"/>
    </location>
    <ligand>
        <name>Zn(2+)</name>
        <dbReference type="ChEBI" id="CHEBI:29105"/>
    </ligand>
</feature>
<dbReference type="FunFam" id="3.30.1490.190:FF:000001">
    <property type="entry name" value="Ferric uptake regulation protein"/>
    <property type="match status" value="1"/>
</dbReference>
<keyword evidence="12" id="KW-0804">Transcription</keyword>
<dbReference type="GO" id="GO:0045892">
    <property type="term" value="P:negative regulation of DNA-templated transcription"/>
    <property type="evidence" value="ECO:0007669"/>
    <property type="project" value="TreeGrafter"/>
</dbReference>
<dbReference type="Pfam" id="PF01475">
    <property type="entry name" value="FUR"/>
    <property type="match status" value="1"/>
</dbReference>
<evidence type="ECO:0000256" key="13">
    <source>
        <dbReference type="PIRSR" id="PIRSR602481-1"/>
    </source>
</evidence>
<feature type="binding site" evidence="13">
    <location>
        <position position="111"/>
    </location>
    <ligand>
        <name>Zn(2+)</name>
        <dbReference type="ChEBI" id="CHEBI:29105"/>
    </ligand>
</feature>
<comment type="subcellular location">
    <subcellularLocation>
        <location evidence="1">Cytoplasm</location>
    </subcellularLocation>
</comment>
<dbReference type="PANTHER" id="PTHR33202">
    <property type="entry name" value="ZINC UPTAKE REGULATION PROTEIN"/>
    <property type="match status" value="1"/>
</dbReference>
<dbReference type="InterPro" id="IPR002481">
    <property type="entry name" value="FUR"/>
</dbReference>
<evidence type="ECO:0000256" key="4">
    <source>
        <dbReference type="ARBA" id="ARBA00020910"/>
    </source>
</evidence>
<comment type="cofactor">
    <cofactor evidence="13">
        <name>Zn(2+)</name>
        <dbReference type="ChEBI" id="CHEBI:29105"/>
    </cofactor>
    <text evidence="13">Binds 1 zinc ion per subunit.</text>
</comment>
<dbReference type="CDD" id="cd07153">
    <property type="entry name" value="Fur_like"/>
    <property type="match status" value="1"/>
</dbReference>
<comment type="cofactor">
    <cofactor evidence="14">
        <name>Mn(2+)</name>
        <dbReference type="ChEBI" id="CHEBI:29035"/>
    </cofactor>
    <cofactor evidence="14">
        <name>Fe(2+)</name>
        <dbReference type="ChEBI" id="CHEBI:29033"/>
    </cofactor>
    <text evidence="14">Binds 1 Mn(2+) or Fe(2+) ion per subunit.</text>
</comment>
<keyword evidence="16" id="KW-1185">Reference proteome</keyword>
<evidence type="ECO:0000256" key="12">
    <source>
        <dbReference type="ARBA" id="ARBA00023163"/>
    </source>
</evidence>
<feature type="binding site" evidence="14">
    <location>
        <position position="102"/>
    </location>
    <ligand>
        <name>Fe cation</name>
        <dbReference type="ChEBI" id="CHEBI:24875"/>
    </ligand>
</feature>
<organism evidence="15 16">
    <name type="scientific">Geoanaerobacter pelophilus</name>
    <dbReference type="NCBI Taxonomy" id="60036"/>
    <lineage>
        <taxon>Bacteria</taxon>
        <taxon>Pseudomonadati</taxon>
        <taxon>Thermodesulfobacteriota</taxon>
        <taxon>Desulfuromonadia</taxon>
        <taxon>Geobacterales</taxon>
        <taxon>Geobacteraceae</taxon>
        <taxon>Geoanaerobacter</taxon>
    </lineage>
</organism>
<comment type="caution">
    <text evidence="15">The sequence shown here is derived from an EMBL/GenBank/DDBJ whole genome shotgun (WGS) entry which is preliminary data.</text>
</comment>
<sequence length="153" mass="17499">MKITFKKGGGVKHTKTNKFRQFIAQKGLKSTRQRDIILDCFLSSSRHISIEELYLKLRTKNPNIGYATVYRTLKLFAESGIAREIQFGDGQTRYEHANEGEHHDHLVCTRCGTIIEFENETIEQLQQDVAAAHGFQIENHKLELYGVCAKCKA</sequence>